<keyword evidence="8" id="KW-1185">Reference proteome</keyword>
<dbReference type="NCBIfam" id="NF003555">
    <property type="entry name" value="PRK05218.1"/>
    <property type="match status" value="1"/>
</dbReference>
<keyword evidence="5" id="KW-0346">Stress response</keyword>
<dbReference type="SUPFAM" id="SSF110942">
    <property type="entry name" value="HSP90 C-terminal domain"/>
    <property type="match status" value="1"/>
</dbReference>
<evidence type="ECO:0000256" key="1">
    <source>
        <dbReference type="ARBA" id="ARBA00008239"/>
    </source>
</evidence>
<dbReference type="SUPFAM" id="SSF54211">
    <property type="entry name" value="Ribosomal protein S5 domain 2-like"/>
    <property type="match status" value="1"/>
</dbReference>
<dbReference type="InterPro" id="IPR020575">
    <property type="entry name" value="Hsp90_N"/>
</dbReference>
<evidence type="ECO:0000256" key="2">
    <source>
        <dbReference type="ARBA" id="ARBA00022741"/>
    </source>
</evidence>
<keyword evidence="2 5" id="KW-0547">Nucleotide-binding</keyword>
<dbReference type="Pfam" id="PF13589">
    <property type="entry name" value="HATPase_c_3"/>
    <property type="match status" value="1"/>
</dbReference>
<dbReference type="Gene3D" id="3.30.565.10">
    <property type="entry name" value="Histidine kinase-like ATPase, C-terminal domain"/>
    <property type="match status" value="1"/>
</dbReference>
<feature type="region of interest" description="C" evidence="5">
    <location>
        <begin position="556"/>
        <end position="634"/>
    </location>
</feature>
<dbReference type="InterPro" id="IPR019805">
    <property type="entry name" value="Heat_shock_protein_90_CS"/>
</dbReference>
<feature type="region of interest" description="A; substrate-binding" evidence="5">
    <location>
        <begin position="1"/>
        <end position="340"/>
    </location>
</feature>
<feature type="domain" description="Histidine kinase/HSP90-like ATPase" evidence="6">
    <location>
        <begin position="33"/>
        <end position="187"/>
    </location>
</feature>
<dbReference type="PROSITE" id="PS00298">
    <property type="entry name" value="HSP90"/>
    <property type="match status" value="1"/>
</dbReference>
<keyword evidence="4 5" id="KW-0143">Chaperone</keyword>
<dbReference type="Gene3D" id="1.20.120.790">
    <property type="entry name" value="Heat shock protein 90, C-terminal domain"/>
    <property type="match status" value="1"/>
</dbReference>
<dbReference type="InterPro" id="IPR001404">
    <property type="entry name" value="Hsp90_fam"/>
</dbReference>
<evidence type="ECO:0000313" key="7">
    <source>
        <dbReference type="EMBL" id="MFC3050601.1"/>
    </source>
</evidence>
<accession>A0ABV7D0R3</accession>
<reference evidence="8" key="1">
    <citation type="journal article" date="2019" name="Int. J. Syst. Evol. Microbiol.">
        <title>The Global Catalogue of Microorganisms (GCM) 10K type strain sequencing project: providing services to taxonomists for standard genome sequencing and annotation.</title>
        <authorList>
            <consortium name="The Broad Institute Genomics Platform"/>
            <consortium name="The Broad Institute Genome Sequencing Center for Infectious Disease"/>
            <person name="Wu L."/>
            <person name="Ma J."/>
        </authorList>
    </citation>
    <scope>NUCLEOTIDE SEQUENCE [LARGE SCALE GENOMIC DNA]</scope>
    <source>
        <strain evidence="8">KCTC 62164</strain>
    </source>
</reference>
<comment type="subcellular location">
    <subcellularLocation>
        <location evidence="5">Cytoplasm</location>
    </subcellularLocation>
</comment>
<evidence type="ECO:0000259" key="6">
    <source>
        <dbReference type="SMART" id="SM00387"/>
    </source>
</evidence>
<comment type="subunit">
    <text evidence="5">Homodimer.</text>
</comment>
<dbReference type="Gene3D" id="3.30.230.80">
    <property type="match status" value="1"/>
</dbReference>
<dbReference type="InterPro" id="IPR037196">
    <property type="entry name" value="HSP90_C"/>
</dbReference>
<evidence type="ECO:0000313" key="8">
    <source>
        <dbReference type="Proteomes" id="UP001595444"/>
    </source>
</evidence>
<dbReference type="InterPro" id="IPR036890">
    <property type="entry name" value="HATPase_C_sf"/>
</dbReference>
<dbReference type="Pfam" id="PF00183">
    <property type="entry name" value="HSP90"/>
    <property type="match status" value="1"/>
</dbReference>
<sequence>MSETTAEPKTEKMGFETEVSRLLHMMVHSVYSDREIFLRELISNASDACDKLRYEALTNPGLKTGKDFGIAITVDKAAKTITVADNGVGMNREELIANLGTIARSGTANFVNELTGDSKKDVQLIGQFGVGFYSVFMVADSVVVTTKKAGDTTAWRWTSTGEGTYEIGEAEKASEGTNIVLNIKDDADEFLEQYRLKNIVTTYSDHIAVPITLAIKGGDEADKEAEEAKVVNNGSAIWARPKSDITDEQYAEFYKHVGHAFDEPAHRLHYKVEGMQEYTVLLFIPTAKPMDLFDPARKNRVKLYVKRVFISDEGTDLLPGWLRFMRGVVDSQDLPLNVSREMLQNNPVVARMSKAITNKVLGELETLATKETEKFEKIWTEFGAVIKEGIYEDFARRDQLLKLARFKSTNGDGWTSLADYVARMKDKQSKIYYITGLDEKNLRRSPQIEGFKSRGLEVLILPDAVDDFWLQGAPDFEGKPFASVTRGSSDLDDIAESDTAEKKDKAPEGEVTTLITLMKEVLGDKVSDVRASSRLTETASCLVASDTGMDMAMERLLKAHNQLDSVTAKVLEINPSHGLIKTLAHKAGDKGALDSLTDPVWLVFDQARILEGDTLDDPSAFARRLSSALEKGLA</sequence>
<proteinExistence type="inferred from homology"/>
<evidence type="ECO:0000256" key="5">
    <source>
        <dbReference type="HAMAP-Rule" id="MF_00505"/>
    </source>
</evidence>
<evidence type="ECO:0000256" key="4">
    <source>
        <dbReference type="ARBA" id="ARBA00023186"/>
    </source>
</evidence>
<dbReference type="Gene3D" id="3.40.50.11260">
    <property type="match status" value="1"/>
</dbReference>
<comment type="similarity">
    <text evidence="1 5">Belongs to the heat shock protein 90 family.</text>
</comment>
<organism evidence="7 8">
    <name type="scientific">Kordiimonas pumila</name>
    <dbReference type="NCBI Taxonomy" id="2161677"/>
    <lineage>
        <taxon>Bacteria</taxon>
        <taxon>Pseudomonadati</taxon>
        <taxon>Pseudomonadota</taxon>
        <taxon>Alphaproteobacteria</taxon>
        <taxon>Kordiimonadales</taxon>
        <taxon>Kordiimonadaceae</taxon>
        <taxon>Kordiimonas</taxon>
    </lineage>
</organism>
<dbReference type="HAMAP" id="MF_00505">
    <property type="entry name" value="HSP90"/>
    <property type="match status" value="1"/>
</dbReference>
<dbReference type="PRINTS" id="PR00775">
    <property type="entry name" value="HEATSHOCK90"/>
</dbReference>
<keyword evidence="3 5" id="KW-0067">ATP-binding</keyword>
<dbReference type="SMART" id="SM00387">
    <property type="entry name" value="HATPase_c"/>
    <property type="match status" value="1"/>
</dbReference>
<dbReference type="Proteomes" id="UP001595444">
    <property type="component" value="Unassembled WGS sequence"/>
</dbReference>
<dbReference type="RefSeq" id="WP_194214975.1">
    <property type="nucleotide sequence ID" value="NZ_CP061205.1"/>
</dbReference>
<dbReference type="InterPro" id="IPR020568">
    <property type="entry name" value="Ribosomal_Su5_D2-typ_SF"/>
</dbReference>
<keyword evidence="5" id="KW-0963">Cytoplasm</keyword>
<comment type="caution">
    <text evidence="7">The sequence shown here is derived from an EMBL/GenBank/DDBJ whole genome shotgun (WGS) entry which is preliminary data.</text>
</comment>
<protein>
    <recommendedName>
        <fullName evidence="5">Chaperone protein HtpG</fullName>
    </recommendedName>
    <alternativeName>
        <fullName evidence="5">Heat shock protein HtpG</fullName>
    </alternativeName>
    <alternativeName>
        <fullName evidence="5">High temperature protein G</fullName>
    </alternativeName>
</protein>
<dbReference type="EMBL" id="JBHRSL010000001">
    <property type="protein sequence ID" value="MFC3050601.1"/>
    <property type="molecule type" value="Genomic_DNA"/>
</dbReference>
<dbReference type="CDD" id="cd16927">
    <property type="entry name" value="HATPase_Hsp90-like"/>
    <property type="match status" value="1"/>
</dbReference>
<comment type="function">
    <text evidence="5">Molecular chaperone. Has ATPase activity.</text>
</comment>
<dbReference type="PIRSF" id="PIRSF002583">
    <property type="entry name" value="Hsp90"/>
    <property type="match status" value="1"/>
</dbReference>
<evidence type="ECO:0000256" key="3">
    <source>
        <dbReference type="ARBA" id="ARBA00022840"/>
    </source>
</evidence>
<gene>
    <name evidence="5 7" type="primary">htpG</name>
    <name evidence="7" type="ORF">ACFOKA_01650</name>
</gene>
<dbReference type="PANTHER" id="PTHR11528">
    <property type="entry name" value="HEAT SHOCK PROTEIN 90 FAMILY MEMBER"/>
    <property type="match status" value="1"/>
</dbReference>
<name>A0ABV7D0R3_9PROT</name>
<dbReference type="InterPro" id="IPR003594">
    <property type="entry name" value="HATPase_dom"/>
</dbReference>
<comment type="caution">
    <text evidence="5">Lacks conserved residue(s) required for the propagation of feature annotation.</text>
</comment>
<dbReference type="SUPFAM" id="SSF55874">
    <property type="entry name" value="ATPase domain of HSP90 chaperone/DNA topoisomerase II/histidine kinase"/>
    <property type="match status" value="1"/>
</dbReference>